<dbReference type="OrthoDB" id="318965at2157"/>
<evidence type="ECO:0000259" key="1">
    <source>
        <dbReference type="Pfam" id="PF03235"/>
    </source>
</evidence>
<feature type="domain" description="GmrSD restriction endonucleases N-terminal" evidence="1">
    <location>
        <begin position="71"/>
        <end position="350"/>
    </location>
</feature>
<evidence type="ECO:0000313" key="3">
    <source>
        <dbReference type="EMBL" id="QUO47192.1"/>
    </source>
</evidence>
<proteinExistence type="predicted"/>
<dbReference type="AlphaFoldDB" id="A0A8T8LJ20"/>
<dbReference type="GeneID" id="64828166"/>
<dbReference type="Proteomes" id="UP000679341">
    <property type="component" value="Chromosome"/>
</dbReference>
<gene>
    <name evidence="3" type="ORF">J7656_11460</name>
</gene>
<evidence type="ECO:0000313" key="4">
    <source>
        <dbReference type="Proteomes" id="UP000679341"/>
    </source>
</evidence>
<accession>A0A8T8LJ20</accession>
<evidence type="ECO:0000259" key="2">
    <source>
        <dbReference type="Pfam" id="PF07510"/>
    </source>
</evidence>
<reference evidence="3 4" key="1">
    <citation type="submission" date="2021-03" db="EMBL/GenBank/DDBJ databases">
        <title>Halorubrum sodomense MBLA0099, Whole genome shotgun sequencing.</title>
        <authorList>
            <person name="Seo M.-J."/>
            <person name="Cho E.-S."/>
            <person name="Hwang C.Y."/>
        </authorList>
    </citation>
    <scope>NUCLEOTIDE SEQUENCE [LARGE SCALE GENOMIC DNA]</scope>
    <source>
        <strain evidence="3 4">MBLA0099</strain>
    </source>
</reference>
<dbReference type="InterPro" id="IPR011089">
    <property type="entry name" value="GmrSD_C"/>
</dbReference>
<name>A0A8T8LJ20_9EURY</name>
<dbReference type="PANTHER" id="PTHR35149">
    <property type="entry name" value="SLL5132 PROTEIN"/>
    <property type="match status" value="1"/>
</dbReference>
<dbReference type="Pfam" id="PF07510">
    <property type="entry name" value="GmrSD_C"/>
    <property type="match status" value="1"/>
</dbReference>
<dbReference type="Pfam" id="PF03235">
    <property type="entry name" value="GmrSD_N"/>
    <property type="match status" value="1"/>
</dbReference>
<keyword evidence="4" id="KW-1185">Reference proteome</keyword>
<dbReference type="EMBL" id="CP073695">
    <property type="protein sequence ID" value="QUO47192.1"/>
    <property type="molecule type" value="Genomic_DNA"/>
</dbReference>
<dbReference type="RefSeq" id="WP_211553342.1">
    <property type="nucleotide sequence ID" value="NZ_CP073695.1"/>
</dbReference>
<sequence length="828" mass="96512">MEEESNTPLCGKEIFLYPGDPDGTGMLAYDTTQYRDQYDNLQFADSTQFISSLEENIRLENRSLLRVAEGERFVVPEYQRNFTWEEDQHEELWNTILSIQDLKPKANNLPVDTYFGTVYVARDADGDVFEIIDGQQRLTTVAIILKNLKQQLEARFDSIDGQLLEYAQHVCDRHLEDLLFRADGPAITPFITLNDHDQPFFDIVFKEKEDRIKPVKNLPQYDGRKTNSITVQSLLDELDIPEEAYEEDEDFEDTDMLESYRYYGDAHRRLVNADKFYKKNIRQFIEKDIFETPATKVRALLNLTHYILRSLRVSECIFETSNQELRIEVFQSLNDRGVELSNMDKIRARVVGRFQGESDSGVQIDRWESVVKTFGGDSDDVEDFLAHYLAATEKEFSTVTEAKNEMLEAFRLKQIGHHDIQSRLASPGQARDFLEELVNYAQRYREIVSADLTDDDLELKDPEKSECEEILKRLNKLGTKQWRPFVMYVYQAVTEAPQKDQFLVDVLKTVENISFRFSISDLVGTVVDDTYPDSCQEFRELEQTGNQFDSEEVSEILIENIDNSARQMFGESFIDRLVSKESWNNNKTKQLYLKVADEDFRKRNQVGITNSHLSSDSSEVHIEHVLPVSYILPKKDHPYAWLEHFFRNNGDNKIRTQIDYLQSRDAHELSPGDDGYDEIERIVNGIEERFVRDLGNMILLDEAVNRPIQNRLFSVKLKEYHKEHSKDMENIINQYFGTDGAIDEAELQRLLALDMPDDETRSSSPSLVQDFNEWWTYERLVQRKSQLVSEILESLTFPTRPDEFEPFVDDIENIVEEDVQKRLAVLTV</sequence>
<dbReference type="KEGG" id="hss:J7656_11460"/>
<dbReference type="PANTHER" id="PTHR35149:SF1">
    <property type="entry name" value="DUF5655 DOMAIN-CONTAINING PROTEIN"/>
    <property type="match status" value="1"/>
</dbReference>
<protein>
    <submittedName>
        <fullName evidence="3">DUF262 domain-containing protein</fullName>
    </submittedName>
</protein>
<organism evidence="3 4">
    <name type="scientific">Halorubrum ruber</name>
    <dbReference type="NCBI Taxonomy" id="2982524"/>
    <lineage>
        <taxon>Archaea</taxon>
        <taxon>Methanobacteriati</taxon>
        <taxon>Methanobacteriota</taxon>
        <taxon>Stenosarchaea group</taxon>
        <taxon>Halobacteria</taxon>
        <taxon>Halobacteriales</taxon>
        <taxon>Haloferacaceae</taxon>
        <taxon>Halorubrum</taxon>
    </lineage>
</organism>
<feature type="domain" description="GmrSD restriction endonucleases C-terminal" evidence="2">
    <location>
        <begin position="577"/>
        <end position="731"/>
    </location>
</feature>
<dbReference type="InterPro" id="IPR004919">
    <property type="entry name" value="GmrSD_N"/>
</dbReference>